<feature type="compositionally biased region" description="Pro residues" evidence="7">
    <location>
        <begin position="412"/>
        <end position="422"/>
    </location>
</feature>
<evidence type="ECO:0000313" key="8">
    <source>
        <dbReference type="EMBL" id="RDB22997.1"/>
    </source>
</evidence>
<feature type="non-terminal residue" evidence="8">
    <location>
        <position position="1"/>
    </location>
</feature>
<evidence type="ECO:0000256" key="7">
    <source>
        <dbReference type="SAM" id="MobiDB-lite"/>
    </source>
</evidence>
<comment type="caution">
    <text evidence="8">The sequence shown here is derived from an EMBL/GenBank/DDBJ whole genome shotgun (WGS) entry which is preliminary data.</text>
</comment>
<dbReference type="STRING" id="39966.A0A369JR29"/>
<feature type="transmembrane region" description="Helical" evidence="6">
    <location>
        <begin position="55"/>
        <end position="79"/>
    </location>
</feature>
<dbReference type="OrthoDB" id="420519at2759"/>
<protein>
    <recommendedName>
        <fullName evidence="6">Protein PNS1</fullName>
    </recommendedName>
</protein>
<evidence type="ECO:0000256" key="1">
    <source>
        <dbReference type="ARBA" id="ARBA00004141"/>
    </source>
</evidence>
<feature type="compositionally biased region" description="Polar residues" evidence="7">
    <location>
        <begin position="390"/>
        <end position="406"/>
    </location>
</feature>
<dbReference type="GO" id="GO:0005886">
    <property type="term" value="C:plasma membrane"/>
    <property type="evidence" value="ECO:0007669"/>
    <property type="project" value="UniProtKB-SubCell"/>
</dbReference>
<organism evidence="8 9">
    <name type="scientific">Hypsizygus marmoreus</name>
    <name type="common">White beech mushroom</name>
    <name type="synonym">Agaricus marmoreus</name>
    <dbReference type="NCBI Taxonomy" id="39966"/>
    <lineage>
        <taxon>Eukaryota</taxon>
        <taxon>Fungi</taxon>
        <taxon>Dikarya</taxon>
        <taxon>Basidiomycota</taxon>
        <taxon>Agaricomycotina</taxon>
        <taxon>Agaricomycetes</taxon>
        <taxon>Agaricomycetidae</taxon>
        <taxon>Agaricales</taxon>
        <taxon>Tricholomatineae</taxon>
        <taxon>Lyophyllaceae</taxon>
        <taxon>Hypsizygus</taxon>
    </lineage>
</organism>
<gene>
    <name evidence="8" type="ORF">Hypma_009712</name>
</gene>
<feature type="compositionally biased region" description="Basic residues" evidence="7">
    <location>
        <begin position="378"/>
        <end position="389"/>
    </location>
</feature>
<sequence>PRLRLFSLIPLALSVVTARRLLHLPRAIHTTSATLTLATELLIANPFLLALSPAILLVTLLLSIPFLTLIFRLLLIGYASPPFKGSPALEWHLYGWAGWAVAASAGVWLWTWGVARGILRMTCASVIGAWYFADPDAPVPPPTSTHTIHAALTRSTGPSLGTVVLSALILTLIRILTLLTLVLQRLPMYIPARAFFIVSGTRMAVGYLEGVTTALSGYALVYAGITGDPFMPSARRSRVLTASVEAKARTGRGRRGASVESPLTLLTVAPLTLTFPFALTTYLFVAHTLGAPGQALGAAVLAGGVTALVGMFCVGLVRDIADTLFLCYCVDVDAGMRRREEVFVVYEYDQRLPPAPSPPPPQQHPQRHQPSNQPLQHKPQRKVPQKHQPPRQQSQPRYMPSESTSRYLPRQPLSPPSPPPSMQPRTDREDDVNPFEPEQSYLQDNTIFQPALAPTTMTTTVVPATKGAGTDGGVGVETMKTSAELNMKSRVETKGGAGSDSEEEGGEGSQFFPGSGFF</sequence>
<feature type="transmembrane region" description="Helical" evidence="6">
    <location>
        <begin position="91"/>
        <end position="110"/>
    </location>
</feature>
<feature type="compositionally biased region" description="Low complexity" evidence="7">
    <location>
        <begin position="509"/>
        <end position="518"/>
    </location>
</feature>
<dbReference type="PANTHER" id="PTHR12385">
    <property type="entry name" value="CHOLINE TRANSPORTER-LIKE (SLC FAMILY 44)"/>
    <property type="match status" value="1"/>
</dbReference>
<evidence type="ECO:0000256" key="4">
    <source>
        <dbReference type="ARBA" id="ARBA00022989"/>
    </source>
</evidence>
<dbReference type="InParanoid" id="A0A369JR29"/>
<feature type="transmembrane region" description="Helical" evidence="6">
    <location>
        <begin position="163"/>
        <end position="183"/>
    </location>
</feature>
<evidence type="ECO:0000313" key="9">
    <source>
        <dbReference type="Proteomes" id="UP000076154"/>
    </source>
</evidence>
<evidence type="ECO:0000256" key="3">
    <source>
        <dbReference type="ARBA" id="ARBA00022692"/>
    </source>
</evidence>
<dbReference type="PANTHER" id="PTHR12385:SF88">
    <property type="entry name" value="CHOLINE TRANSPORTER-LIKE PROTEIN CTL1"/>
    <property type="match status" value="1"/>
</dbReference>
<keyword evidence="3 6" id="KW-0812">Transmembrane</keyword>
<feature type="transmembrane region" description="Helical" evidence="6">
    <location>
        <begin position="296"/>
        <end position="317"/>
    </location>
</feature>
<keyword evidence="4 6" id="KW-1133">Transmembrane helix</keyword>
<feature type="transmembrane region" description="Helical" evidence="6">
    <location>
        <begin position="204"/>
        <end position="225"/>
    </location>
</feature>
<accession>A0A369JR29</accession>
<name>A0A369JR29_HYPMA</name>
<feature type="region of interest" description="Disordered" evidence="7">
    <location>
        <begin position="482"/>
        <end position="518"/>
    </location>
</feature>
<feature type="transmembrane region" description="Helical" evidence="6">
    <location>
        <begin position="28"/>
        <end position="48"/>
    </location>
</feature>
<evidence type="ECO:0000256" key="6">
    <source>
        <dbReference type="RuleBase" id="RU368066"/>
    </source>
</evidence>
<comment type="function">
    <text evidence="6">Probably involved in transport through the plasma membrane.</text>
</comment>
<feature type="region of interest" description="Disordered" evidence="7">
    <location>
        <begin position="350"/>
        <end position="441"/>
    </location>
</feature>
<dbReference type="AlphaFoldDB" id="A0A369JR29"/>
<dbReference type="GO" id="GO:0022857">
    <property type="term" value="F:transmembrane transporter activity"/>
    <property type="evidence" value="ECO:0007669"/>
    <property type="project" value="UniProtKB-UniRule"/>
</dbReference>
<dbReference type="EMBL" id="LUEZ02000048">
    <property type="protein sequence ID" value="RDB22997.1"/>
    <property type="molecule type" value="Genomic_DNA"/>
</dbReference>
<evidence type="ECO:0000256" key="5">
    <source>
        <dbReference type="ARBA" id="ARBA00023136"/>
    </source>
</evidence>
<dbReference type="Proteomes" id="UP000076154">
    <property type="component" value="Unassembled WGS sequence"/>
</dbReference>
<evidence type="ECO:0000256" key="2">
    <source>
        <dbReference type="ARBA" id="ARBA00007168"/>
    </source>
</evidence>
<feature type="transmembrane region" description="Helical" evidence="6">
    <location>
        <begin position="263"/>
        <end position="284"/>
    </location>
</feature>
<comment type="subcellular location">
    <subcellularLocation>
        <location evidence="6">Cell membrane</location>
        <topology evidence="6">Multi-pass membrane protein</topology>
    </subcellularLocation>
    <subcellularLocation>
        <location evidence="1">Membrane</location>
        <topology evidence="1">Multi-pass membrane protein</topology>
    </subcellularLocation>
</comment>
<proteinExistence type="inferred from homology"/>
<feature type="compositionally biased region" description="Pro residues" evidence="7">
    <location>
        <begin position="353"/>
        <end position="363"/>
    </location>
</feature>
<comment type="similarity">
    <text evidence="2 6">Belongs to the CTL (choline transporter-like) family.</text>
</comment>
<reference evidence="8" key="1">
    <citation type="submission" date="2018-04" db="EMBL/GenBank/DDBJ databases">
        <title>Whole genome sequencing of Hypsizygus marmoreus.</title>
        <authorList>
            <person name="Choi I.-G."/>
            <person name="Min B."/>
            <person name="Kim J.-G."/>
            <person name="Kim S."/>
            <person name="Oh Y.-L."/>
            <person name="Kong W.-S."/>
            <person name="Park H."/>
            <person name="Jeong J."/>
            <person name="Song E.-S."/>
        </authorList>
    </citation>
    <scope>NUCLEOTIDE SEQUENCE [LARGE SCALE GENOMIC DNA]</scope>
    <source>
        <strain evidence="8">51987-8</strain>
    </source>
</reference>
<keyword evidence="9" id="KW-1185">Reference proteome</keyword>
<keyword evidence="5 6" id="KW-0472">Membrane</keyword>
<dbReference type="Pfam" id="PF04515">
    <property type="entry name" value="Choline_transpo"/>
    <property type="match status" value="1"/>
</dbReference>
<dbReference type="InterPro" id="IPR007603">
    <property type="entry name" value="Choline_transptr-like"/>
</dbReference>